<reference evidence="3" key="2">
    <citation type="submission" date="2020-04" db="EMBL/GenBank/DDBJ databases">
        <authorList>
            <consortium name="NCBI Genome Project"/>
        </authorList>
    </citation>
    <scope>NUCLEOTIDE SEQUENCE</scope>
    <source>
        <strain evidence="3">CBS 342.82</strain>
    </source>
</reference>
<feature type="compositionally biased region" description="Basic and acidic residues" evidence="1">
    <location>
        <begin position="7"/>
        <end position="26"/>
    </location>
</feature>
<organism evidence="3">
    <name type="scientific">Dissoconium aciculare CBS 342.82</name>
    <dbReference type="NCBI Taxonomy" id="1314786"/>
    <lineage>
        <taxon>Eukaryota</taxon>
        <taxon>Fungi</taxon>
        <taxon>Dikarya</taxon>
        <taxon>Ascomycota</taxon>
        <taxon>Pezizomycotina</taxon>
        <taxon>Dothideomycetes</taxon>
        <taxon>Dothideomycetidae</taxon>
        <taxon>Mycosphaerellales</taxon>
        <taxon>Dissoconiaceae</taxon>
        <taxon>Dissoconium</taxon>
    </lineage>
</organism>
<feature type="region of interest" description="Disordered" evidence="1">
    <location>
        <begin position="130"/>
        <end position="153"/>
    </location>
</feature>
<feature type="compositionally biased region" description="Polar residues" evidence="1">
    <location>
        <begin position="27"/>
        <end position="40"/>
    </location>
</feature>
<feature type="compositionally biased region" description="Basic and acidic residues" evidence="1">
    <location>
        <begin position="101"/>
        <end position="110"/>
    </location>
</feature>
<keyword evidence="2" id="KW-1185">Reference proteome</keyword>
<dbReference type="RefSeq" id="XP_033463295.1">
    <property type="nucleotide sequence ID" value="XM_033603969.1"/>
</dbReference>
<evidence type="ECO:0000313" key="3">
    <source>
        <dbReference type="RefSeq" id="XP_033463295.1"/>
    </source>
</evidence>
<dbReference type="PANTHER" id="PTHR35587">
    <property type="entry name" value="EXPRESSED PROTEIN"/>
    <property type="match status" value="1"/>
</dbReference>
<feature type="compositionally biased region" description="Basic residues" evidence="1">
    <location>
        <begin position="63"/>
        <end position="74"/>
    </location>
</feature>
<dbReference type="GeneID" id="54361769"/>
<dbReference type="Proteomes" id="UP000504637">
    <property type="component" value="Unplaced"/>
</dbReference>
<reference evidence="3" key="1">
    <citation type="submission" date="2020-01" db="EMBL/GenBank/DDBJ databases">
        <authorList>
            <consortium name="DOE Joint Genome Institute"/>
            <person name="Haridas S."/>
            <person name="Albert R."/>
            <person name="Binder M."/>
            <person name="Bloem J."/>
            <person name="Labutti K."/>
            <person name="Salamov A."/>
            <person name="Andreopoulos B."/>
            <person name="Baker S.E."/>
            <person name="Barry K."/>
            <person name="Bills G."/>
            <person name="Bluhm B.H."/>
            <person name="Cannon C."/>
            <person name="Castanera R."/>
            <person name="Culley D.E."/>
            <person name="Daum C."/>
            <person name="Ezra D."/>
            <person name="Gonzalez J.B."/>
            <person name="Henrissat B."/>
            <person name="Kuo A."/>
            <person name="Liang C."/>
            <person name="Lipzen A."/>
            <person name="Lutzoni F."/>
            <person name="Magnuson J."/>
            <person name="Mondo S."/>
            <person name="Nolan M."/>
            <person name="Ohm R."/>
            <person name="Pangilinan J."/>
            <person name="Park H.-J."/>
            <person name="Ramirez L."/>
            <person name="Alfaro M."/>
            <person name="Sun H."/>
            <person name="Tritt A."/>
            <person name="Yoshinaga Y."/>
            <person name="Zwiers L.-H."/>
            <person name="Turgeon B.G."/>
            <person name="Goodwin S.B."/>
            <person name="Spatafora J.W."/>
            <person name="Crous P.W."/>
            <person name="Grigoriev I.V."/>
        </authorList>
    </citation>
    <scope>NUCLEOTIDE SEQUENCE</scope>
    <source>
        <strain evidence="3">CBS 342.82</strain>
    </source>
</reference>
<name>A0A6J3MF35_9PEZI</name>
<evidence type="ECO:0000313" key="2">
    <source>
        <dbReference type="Proteomes" id="UP000504637"/>
    </source>
</evidence>
<sequence length="188" mass="21844">MSGKFNEAYRREFIEEPKLEHYEGEKSLTNPPEQRTYEQQQKQDKLIKQERREQSHDNPQSRSHSRRARRRRIQKGLEDNKYMRTNPLEALEEADANGDWDEMRPFERIGPDSTSMNGPVTLARALRGEIPMRGSNPKQPYWNDDKIGSKDSQLNDADGLKLSLEANLDIEIELKASIRGDLTLSLYA</sequence>
<evidence type="ECO:0000256" key="1">
    <source>
        <dbReference type="SAM" id="MobiDB-lite"/>
    </source>
</evidence>
<dbReference type="AlphaFoldDB" id="A0A6J3MF35"/>
<reference evidence="3" key="3">
    <citation type="submission" date="2025-08" db="UniProtKB">
        <authorList>
            <consortium name="RefSeq"/>
        </authorList>
    </citation>
    <scope>IDENTIFICATION</scope>
    <source>
        <strain evidence="3">CBS 342.82</strain>
    </source>
</reference>
<proteinExistence type="predicted"/>
<accession>A0A6J3MF35</accession>
<dbReference type="OrthoDB" id="2279190at2759"/>
<feature type="region of interest" description="Disordered" evidence="1">
    <location>
        <begin position="1"/>
        <end position="118"/>
    </location>
</feature>
<dbReference type="PANTHER" id="PTHR35587:SF6">
    <property type="entry name" value="BZIP DOMAIN-CONTAINING PROTEIN"/>
    <property type="match status" value="1"/>
</dbReference>
<gene>
    <name evidence="3" type="ORF">K489DRAFT_376657</name>
</gene>
<feature type="compositionally biased region" description="Acidic residues" evidence="1">
    <location>
        <begin position="90"/>
        <end position="100"/>
    </location>
</feature>
<feature type="compositionally biased region" description="Basic and acidic residues" evidence="1">
    <location>
        <begin position="41"/>
        <end position="56"/>
    </location>
</feature>
<protein>
    <submittedName>
        <fullName evidence="3">Uncharacterized protein</fullName>
    </submittedName>
</protein>